<name>A0A382J507_9ZZZZ</name>
<organism evidence="1">
    <name type="scientific">marine metagenome</name>
    <dbReference type="NCBI Taxonomy" id="408172"/>
    <lineage>
        <taxon>unclassified sequences</taxon>
        <taxon>metagenomes</taxon>
        <taxon>ecological metagenomes</taxon>
    </lineage>
</organism>
<feature type="non-terminal residue" evidence="1">
    <location>
        <position position="1"/>
    </location>
</feature>
<proteinExistence type="predicted"/>
<dbReference type="AlphaFoldDB" id="A0A382J507"/>
<dbReference type="InterPro" id="IPR013785">
    <property type="entry name" value="Aldolase_TIM"/>
</dbReference>
<protein>
    <submittedName>
        <fullName evidence="1">Uncharacterized protein</fullName>
    </submittedName>
</protein>
<reference evidence="1" key="1">
    <citation type="submission" date="2018-05" db="EMBL/GenBank/DDBJ databases">
        <authorList>
            <person name="Lanie J.A."/>
            <person name="Ng W.-L."/>
            <person name="Kazmierczak K.M."/>
            <person name="Andrzejewski T.M."/>
            <person name="Davidsen T.M."/>
            <person name="Wayne K.J."/>
            <person name="Tettelin H."/>
            <person name="Glass J.I."/>
            <person name="Rusch D."/>
            <person name="Podicherti R."/>
            <person name="Tsui H.-C.T."/>
            <person name="Winkler M.E."/>
        </authorList>
    </citation>
    <scope>NUCLEOTIDE SEQUENCE</scope>
</reference>
<gene>
    <name evidence="1" type="ORF">METZ01_LOCUS259007</name>
</gene>
<feature type="non-terminal residue" evidence="1">
    <location>
        <position position="35"/>
    </location>
</feature>
<accession>A0A382J507</accession>
<evidence type="ECO:0000313" key="1">
    <source>
        <dbReference type="EMBL" id="SVC06153.1"/>
    </source>
</evidence>
<sequence>VEVITTAHGLGIPTTATMMYGHVETDENIASHLLE</sequence>
<dbReference type="EMBL" id="UINC01071333">
    <property type="protein sequence ID" value="SVC06153.1"/>
    <property type="molecule type" value="Genomic_DNA"/>
</dbReference>
<dbReference type="Gene3D" id="3.20.20.70">
    <property type="entry name" value="Aldolase class I"/>
    <property type="match status" value="1"/>
</dbReference>